<dbReference type="Gene3D" id="1.10.630.10">
    <property type="entry name" value="Cytochrome P450"/>
    <property type="match status" value="2"/>
</dbReference>
<dbReference type="PANTHER" id="PTHR46300:SF1">
    <property type="entry name" value="P450, PUTATIVE (EUROFUNG)-RELATED"/>
    <property type="match status" value="1"/>
</dbReference>
<protein>
    <recommendedName>
        <fullName evidence="13">Cytochrome P450</fullName>
    </recommendedName>
</protein>
<dbReference type="InterPro" id="IPR001128">
    <property type="entry name" value="Cyt_P450"/>
</dbReference>
<dbReference type="InterPro" id="IPR050364">
    <property type="entry name" value="Cytochrome_P450_fung"/>
</dbReference>
<comment type="cofactor">
    <cofactor evidence="1 9">
        <name>heme</name>
        <dbReference type="ChEBI" id="CHEBI:30413"/>
    </cofactor>
</comment>
<dbReference type="Pfam" id="PF00067">
    <property type="entry name" value="p450"/>
    <property type="match status" value="2"/>
</dbReference>
<dbReference type="EMBL" id="JANIEX010001178">
    <property type="protein sequence ID" value="KAJ3560416.1"/>
    <property type="molecule type" value="Genomic_DNA"/>
</dbReference>
<dbReference type="AlphaFoldDB" id="A0AAD5VHX1"/>
<evidence type="ECO:0000256" key="10">
    <source>
        <dbReference type="RuleBase" id="RU000461"/>
    </source>
</evidence>
<keyword evidence="8 10" id="KW-0503">Monooxygenase</keyword>
<dbReference type="GO" id="GO:0004497">
    <property type="term" value="F:monooxygenase activity"/>
    <property type="evidence" value="ECO:0007669"/>
    <property type="project" value="UniProtKB-KW"/>
</dbReference>
<comment type="pathway">
    <text evidence="2">Secondary metabolite biosynthesis.</text>
</comment>
<evidence type="ECO:0008006" key="13">
    <source>
        <dbReference type="Google" id="ProtNLM"/>
    </source>
</evidence>
<dbReference type="InterPro" id="IPR002401">
    <property type="entry name" value="Cyt_P450_E_grp-I"/>
</dbReference>
<evidence type="ECO:0000256" key="1">
    <source>
        <dbReference type="ARBA" id="ARBA00001971"/>
    </source>
</evidence>
<keyword evidence="5 9" id="KW-0479">Metal-binding</keyword>
<dbReference type="InterPro" id="IPR017972">
    <property type="entry name" value="Cyt_P450_CS"/>
</dbReference>
<evidence type="ECO:0000256" key="8">
    <source>
        <dbReference type="ARBA" id="ARBA00023033"/>
    </source>
</evidence>
<name>A0AAD5VHX1_9AGAR</name>
<evidence type="ECO:0000256" key="6">
    <source>
        <dbReference type="ARBA" id="ARBA00023002"/>
    </source>
</evidence>
<dbReference type="PANTHER" id="PTHR46300">
    <property type="entry name" value="P450, PUTATIVE (EUROFUNG)-RELATED-RELATED"/>
    <property type="match status" value="1"/>
</dbReference>
<dbReference type="GO" id="GO:0020037">
    <property type="term" value="F:heme binding"/>
    <property type="evidence" value="ECO:0007669"/>
    <property type="project" value="InterPro"/>
</dbReference>
<evidence type="ECO:0000256" key="3">
    <source>
        <dbReference type="ARBA" id="ARBA00010617"/>
    </source>
</evidence>
<comment type="similarity">
    <text evidence="3 10">Belongs to the cytochrome P450 family.</text>
</comment>
<evidence type="ECO:0000256" key="9">
    <source>
        <dbReference type="PIRSR" id="PIRSR602401-1"/>
    </source>
</evidence>
<sequence length="550" mass="61394">MATSLIDVATQPQSIAVVLLSATLLGVIHKRLTRPNSLPLPPGPPADSWIFGNTIPAVYGYRKFEEWTKEYGPLFTLRQGFTTVVVIGRLQAAIDIMEKEGAATVDRPTSIAAGETLSGGMRVLLTPAGERFKKMRRALHAHLQPKSVTAYAPTLMQSARQHMLDIIDEPDRHQDHAKRYAAAVVMALAYGKIPKSYFDPTVLAVNRCLTRLGNNLRPGLWRVDAWPLLRYIPGYLKELQDGHVEELNLFKSQLNEVREKLARGEEIPQSFGKYLIERQKELELSDDEASYLAGSMFGAGSDTTASAISVGVMASACYPEAAERVRKELDSVIGKERRACYLYFDYLGPHAVILALLLACSFAWLIRSSSVINTYSPPNERSREFAPDDGVCVGDFQMETGQFRRLRAQDDKRYNLGEFHLYLSIPAGSSVIGNVWSVGRDPQYFPDPEKFNPQRWLTPEGKIKEDLKAYTFGFGRRVCPGQHMATASVFLNTALIQWAFTVRADPAHPIDDLAFTESANAHPMPFKVFFEPRAAKTLEGVRELFEDYGA</sequence>
<evidence type="ECO:0000256" key="2">
    <source>
        <dbReference type="ARBA" id="ARBA00005179"/>
    </source>
</evidence>
<dbReference type="InterPro" id="IPR036396">
    <property type="entry name" value="Cyt_P450_sf"/>
</dbReference>
<evidence type="ECO:0000256" key="4">
    <source>
        <dbReference type="ARBA" id="ARBA00022617"/>
    </source>
</evidence>
<feature type="binding site" description="axial binding residue" evidence="9">
    <location>
        <position position="479"/>
    </location>
    <ligand>
        <name>heme</name>
        <dbReference type="ChEBI" id="CHEBI:30413"/>
    </ligand>
    <ligandPart>
        <name>Fe</name>
        <dbReference type="ChEBI" id="CHEBI:18248"/>
    </ligandPart>
</feature>
<keyword evidence="6 10" id="KW-0560">Oxidoreductase</keyword>
<evidence type="ECO:0000256" key="5">
    <source>
        <dbReference type="ARBA" id="ARBA00022723"/>
    </source>
</evidence>
<dbReference type="GO" id="GO:0016705">
    <property type="term" value="F:oxidoreductase activity, acting on paired donors, with incorporation or reduction of molecular oxygen"/>
    <property type="evidence" value="ECO:0007669"/>
    <property type="project" value="InterPro"/>
</dbReference>
<accession>A0AAD5VHX1</accession>
<comment type="caution">
    <text evidence="11">The sequence shown here is derived from an EMBL/GenBank/DDBJ whole genome shotgun (WGS) entry which is preliminary data.</text>
</comment>
<keyword evidence="7 9" id="KW-0408">Iron</keyword>
<dbReference type="SUPFAM" id="SSF48264">
    <property type="entry name" value="Cytochrome P450"/>
    <property type="match status" value="1"/>
</dbReference>
<dbReference type="PROSITE" id="PS00086">
    <property type="entry name" value="CYTOCHROME_P450"/>
    <property type="match status" value="1"/>
</dbReference>
<keyword evidence="12" id="KW-1185">Reference proteome</keyword>
<evidence type="ECO:0000313" key="11">
    <source>
        <dbReference type="EMBL" id="KAJ3560416.1"/>
    </source>
</evidence>
<evidence type="ECO:0000313" key="12">
    <source>
        <dbReference type="Proteomes" id="UP001213000"/>
    </source>
</evidence>
<proteinExistence type="inferred from homology"/>
<gene>
    <name evidence="11" type="ORF">NP233_g10852</name>
</gene>
<reference evidence="11" key="1">
    <citation type="submission" date="2022-07" db="EMBL/GenBank/DDBJ databases">
        <title>Genome Sequence of Leucocoprinus birnbaumii.</title>
        <authorList>
            <person name="Buettner E."/>
        </authorList>
    </citation>
    <scope>NUCLEOTIDE SEQUENCE</scope>
    <source>
        <strain evidence="11">VT141</strain>
    </source>
</reference>
<evidence type="ECO:0000256" key="7">
    <source>
        <dbReference type="ARBA" id="ARBA00023004"/>
    </source>
</evidence>
<organism evidence="11 12">
    <name type="scientific">Leucocoprinus birnbaumii</name>
    <dbReference type="NCBI Taxonomy" id="56174"/>
    <lineage>
        <taxon>Eukaryota</taxon>
        <taxon>Fungi</taxon>
        <taxon>Dikarya</taxon>
        <taxon>Basidiomycota</taxon>
        <taxon>Agaricomycotina</taxon>
        <taxon>Agaricomycetes</taxon>
        <taxon>Agaricomycetidae</taxon>
        <taxon>Agaricales</taxon>
        <taxon>Agaricineae</taxon>
        <taxon>Agaricaceae</taxon>
        <taxon>Leucocoprinus</taxon>
    </lineage>
</organism>
<keyword evidence="4 9" id="KW-0349">Heme</keyword>
<dbReference type="GO" id="GO:0005506">
    <property type="term" value="F:iron ion binding"/>
    <property type="evidence" value="ECO:0007669"/>
    <property type="project" value="InterPro"/>
</dbReference>
<dbReference type="PRINTS" id="PR00463">
    <property type="entry name" value="EP450I"/>
</dbReference>
<dbReference type="Proteomes" id="UP001213000">
    <property type="component" value="Unassembled WGS sequence"/>
</dbReference>